<dbReference type="InterPro" id="IPR007197">
    <property type="entry name" value="rSAM"/>
</dbReference>
<keyword evidence="8 13" id="KW-0411">Iron-sulfur</keyword>
<dbReference type="KEGG" id="mlil:QLS71_004165"/>
<evidence type="ECO:0000256" key="12">
    <source>
        <dbReference type="ARBA" id="ARBA00081141"/>
    </source>
</evidence>
<dbReference type="Proteomes" id="UP001224325">
    <property type="component" value="Chromosome"/>
</dbReference>
<feature type="domain" description="MTTase N-terminal" evidence="15">
    <location>
        <begin position="24"/>
        <end position="141"/>
    </location>
</feature>
<organism evidence="17 18">
    <name type="scientific">Mariniflexile litorale</name>
    <dbReference type="NCBI Taxonomy" id="3045158"/>
    <lineage>
        <taxon>Bacteria</taxon>
        <taxon>Pseudomonadati</taxon>
        <taxon>Bacteroidota</taxon>
        <taxon>Flavobacteriia</taxon>
        <taxon>Flavobacteriales</taxon>
        <taxon>Flavobacteriaceae</taxon>
        <taxon>Mariniflexile</taxon>
    </lineage>
</organism>
<protein>
    <recommendedName>
        <fullName evidence="10 13">tRNA-2-methylthio-N(6)-dimethylallyladenosine synthase</fullName>
        <ecNumber evidence="9 13">2.8.4.3</ecNumber>
    </recommendedName>
    <alternativeName>
        <fullName evidence="12 13">(Dimethylallyl)adenosine tRNA methylthiotransferase MiaB</fullName>
    </alternativeName>
    <alternativeName>
        <fullName evidence="11 13">tRNA-i(6)A37 methylthiotransferase</fullName>
    </alternativeName>
</protein>
<dbReference type="Pfam" id="PF01938">
    <property type="entry name" value="TRAM"/>
    <property type="match status" value="1"/>
</dbReference>
<dbReference type="InterPro" id="IPR006638">
    <property type="entry name" value="Elp3/MiaA/NifB-like_rSAM"/>
</dbReference>
<proteinExistence type="inferred from homology"/>
<dbReference type="GO" id="GO:0035597">
    <property type="term" value="F:tRNA-2-methylthio-N(6)-dimethylallyladenosine(37) synthase activity"/>
    <property type="evidence" value="ECO:0007669"/>
    <property type="project" value="UniProtKB-EC"/>
</dbReference>
<comment type="cofactor">
    <cofactor evidence="13">
        <name>[4Fe-4S] cluster</name>
        <dbReference type="ChEBI" id="CHEBI:49883"/>
    </cofactor>
    <text evidence="13">Binds 2 [4Fe-4S] clusters. One cluster is coordinated with 3 cysteines and an exchangeable S-adenosyl-L-methionine.</text>
</comment>
<comment type="function">
    <text evidence="1 13">Catalyzes the methylthiolation of N6-(dimethylallyl)adenosine (i(6)A), leading to the formation of 2-methylthio-N6-(dimethylallyl)adenosine (ms(2)i(6)A) at position 37 in tRNAs that read codons beginning with uridine.</text>
</comment>
<dbReference type="GO" id="GO:0046872">
    <property type="term" value="F:metal ion binding"/>
    <property type="evidence" value="ECO:0007669"/>
    <property type="project" value="UniProtKB-KW"/>
</dbReference>
<dbReference type="InterPro" id="IPR006463">
    <property type="entry name" value="MiaB_methiolase"/>
</dbReference>
<evidence type="ECO:0000259" key="16">
    <source>
        <dbReference type="PROSITE" id="PS51918"/>
    </source>
</evidence>
<dbReference type="NCBIfam" id="TIGR00089">
    <property type="entry name" value="MiaB/RimO family radical SAM methylthiotransferase"/>
    <property type="match status" value="1"/>
</dbReference>
<dbReference type="SFLD" id="SFLDF00413">
    <property type="entry name" value="CDK5RAP1"/>
    <property type="match status" value="1"/>
</dbReference>
<dbReference type="InterPro" id="IPR023404">
    <property type="entry name" value="rSAM_horseshoe"/>
</dbReference>
<evidence type="ECO:0000256" key="6">
    <source>
        <dbReference type="ARBA" id="ARBA00022723"/>
    </source>
</evidence>
<dbReference type="InterPro" id="IPR005839">
    <property type="entry name" value="Methylthiotransferase"/>
</dbReference>
<keyword evidence="18" id="KW-1185">Reference proteome</keyword>
<dbReference type="Gene3D" id="3.40.50.12160">
    <property type="entry name" value="Methylthiotransferase, N-terminal domain"/>
    <property type="match status" value="1"/>
</dbReference>
<dbReference type="AlphaFoldDB" id="A0AAU7EIN0"/>
<dbReference type="GO" id="GO:0005829">
    <property type="term" value="C:cytosol"/>
    <property type="evidence" value="ECO:0007669"/>
    <property type="project" value="TreeGrafter"/>
</dbReference>
<dbReference type="InterPro" id="IPR058240">
    <property type="entry name" value="rSAM_sf"/>
</dbReference>
<feature type="binding site" evidence="13">
    <location>
        <position position="186"/>
    </location>
    <ligand>
        <name>[4Fe-4S] cluster</name>
        <dbReference type="ChEBI" id="CHEBI:49883"/>
        <label>2</label>
        <note>4Fe-4S-S-AdoMet</note>
    </ligand>
</feature>
<evidence type="ECO:0000256" key="13">
    <source>
        <dbReference type="HAMAP-Rule" id="MF_01864"/>
    </source>
</evidence>
<evidence type="ECO:0000256" key="7">
    <source>
        <dbReference type="ARBA" id="ARBA00023004"/>
    </source>
</evidence>
<comment type="similarity">
    <text evidence="13">Belongs to the methylthiotransferase family. MiaB subfamily.</text>
</comment>
<dbReference type="SUPFAM" id="SSF102114">
    <property type="entry name" value="Radical SAM enzymes"/>
    <property type="match status" value="1"/>
</dbReference>
<dbReference type="CDD" id="cd01335">
    <property type="entry name" value="Radical_SAM"/>
    <property type="match status" value="1"/>
</dbReference>
<accession>A0AAU7EIN0</accession>
<comment type="subcellular location">
    <subcellularLocation>
        <location evidence="13">Cytoplasm</location>
    </subcellularLocation>
</comment>
<evidence type="ECO:0000256" key="4">
    <source>
        <dbReference type="ARBA" id="ARBA00022679"/>
    </source>
</evidence>
<dbReference type="PANTHER" id="PTHR43020:SF2">
    <property type="entry name" value="MITOCHONDRIAL TRNA METHYLTHIOTRANSFERASE CDK5RAP1"/>
    <property type="match status" value="1"/>
</dbReference>
<evidence type="ECO:0000256" key="1">
    <source>
        <dbReference type="ARBA" id="ARBA00003234"/>
    </source>
</evidence>
<sequence length="482" mass="54557">MEKIIDENKQGESLVLEQKEGNKRKLFIESYGCAMNFSDSEIVASILTNQGYNTTQNLEDADLVLVNTCSIRDKAEQTVRKRLEKYNAVKRDINPKMKVGVLGCMAERLKTKFLEEEKIVDLVVGPDAYKDLPNLLAEVDEGHDAINVILSKEETYGDISPVRLNSNGVTAFVSITRGCDNMCTFCVVPFTRGRERSRDPQSIIEEINDLSNKGYKEVTLLGQNVDSYLWYGGGLKKDFDKASGLQQATAVNFAKLLDQCAKAQPKMRIRFSTSNPQDLTMDVVEAMAKHRNICNHIHLPVQSGSDRILKEMNRLHTREEYMQLIDNIKRIIPDCAISQDMIVGFPTETEADFQDTMSLMEYVKYDFGYMFTYSERPGTLAERKMEDDVPEADKKRRLAEMVELQQVHSGFRTRQNLNTIVEVLIEKESKKSDAHWSGRTQQSLVTVFPKGNYKIGDFVNVKVTDSTSATLIGEAIGYSINN</sequence>
<feature type="binding site" evidence="13">
    <location>
        <position position="69"/>
    </location>
    <ligand>
        <name>[4Fe-4S] cluster</name>
        <dbReference type="ChEBI" id="CHEBI:49883"/>
        <label>1</label>
    </ligand>
</feature>
<keyword evidence="5 13" id="KW-0949">S-adenosyl-L-methionine</keyword>
<evidence type="ECO:0000256" key="11">
    <source>
        <dbReference type="ARBA" id="ARBA00080698"/>
    </source>
</evidence>
<evidence type="ECO:0000256" key="8">
    <source>
        <dbReference type="ARBA" id="ARBA00023014"/>
    </source>
</evidence>
<keyword evidence="3 13" id="KW-0963">Cytoplasm</keyword>
<dbReference type="GO" id="GO:0051539">
    <property type="term" value="F:4 iron, 4 sulfur cluster binding"/>
    <property type="evidence" value="ECO:0007669"/>
    <property type="project" value="UniProtKB-UniRule"/>
</dbReference>
<dbReference type="SFLD" id="SFLDS00029">
    <property type="entry name" value="Radical_SAM"/>
    <property type="match status" value="1"/>
</dbReference>
<dbReference type="RefSeq" id="WP_308990657.1">
    <property type="nucleotide sequence ID" value="NZ_CP155618.1"/>
</dbReference>
<dbReference type="InterPro" id="IPR002792">
    <property type="entry name" value="TRAM_dom"/>
</dbReference>
<dbReference type="SFLD" id="SFLDF00273">
    <property type="entry name" value="(dimethylallyl)adenosine_tRNA"/>
    <property type="match status" value="1"/>
</dbReference>
<dbReference type="InterPro" id="IPR038135">
    <property type="entry name" value="Methylthiotransferase_N_sf"/>
</dbReference>
<keyword evidence="7 13" id="KW-0408">Iron</keyword>
<gene>
    <name evidence="13 17" type="primary">miaB</name>
    <name evidence="17" type="ORF">QLS71_004165</name>
</gene>
<keyword evidence="13" id="KW-0819">tRNA processing</keyword>
<dbReference type="Gene3D" id="3.80.30.20">
    <property type="entry name" value="tm_1862 like domain"/>
    <property type="match status" value="1"/>
</dbReference>
<dbReference type="InterPro" id="IPR020612">
    <property type="entry name" value="Methylthiotransferase_CS"/>
</dbReference>
<keyword evidence="4 13" id="KW-0808">Transferase</keyword>
<dbReference type="PROSITE" id="PS50926">
    <property type="entry name" value="TRAM"/>
    <property type="match status" value="1"/>
</dbReference>
<feature type="domain" description="TRAM" evidence="14">
    <location>
        <begin position="414"/>
        <end position="477"/>
    </location>
</feature>
<evidence type="ECO:0000256" key="3">
    <source>
        <dbReference type="ARBA" id="ARBA00022490"/>
    </source>
</evidence>
<dbReference type="SFLD" id="SFLDG01061">
    <property type="entry name" value="methylthiotransferase"/>
    <property type="match status" value="1"/>
</dbReference>
<dbReference type="FunFam" id="3.40.50.12160:FF:000003">
    <property type="entry name" value="CDK5 regulatory subunit-associated protein 1"/>
    <property type="match status" value="1"/>
</dbReference>
<dbReference type="SFLD" id="SFLDG01082">
    <property type="entry name" value="B12-binding_domain_containing"/>
    <property type="match status" value="1"/>
</dbReference>
<dbReference type="FunFam" id="3.80.30.20:FF:000001">
    <property type="entry name" value="tRNA-2-methylthio-N(6)-dimethylallyladenosine synthase 2"/>
    <property type="match status" value="1"/>
</dbReference>
<dbReference type="InterPro" id="IPR013848">
    <property type="entry name" value="Methylthiotransferase_N"/>
</dbReference>
<dbReference type="Pfam" id="PF04055">
    <property type="entry name" value="Radical_SAM"/>
    <property type="match status" value="1"/>
</dbReference>
<feature type="binding site" evidence="13">
    <location>
        <position position="183"/>
    </location>
    <ligand>
        <name>[4Fe-4S] cluster</name>
        <dbReference type="ChEBI" id="CHEBI:49883"/>
        <label>2</label>
        <note>4Fe-4S-S-AdoMet</note>
    </ligand>
</feature>
<reference evidence="17" key="1">
    <citation type="submission" date="2024-04" db="EMBL/GenBank/DDBJ databases">
        <title>Mariniflexile litorale, isolated from the shallow sediments of the Sea of Japan.</title>
        <authorList>
            <person name="Romanenko L."/>
            <person name="Isaeva M."/>
        </authorList>
    </citation>
    <scope>NUCLEOTIDE SEQUENCE [LARGE SCALE GENOMIC DNA]</scope>
    <source>
        <strain evidence="17">KMM 9835</strain>
    </source>
</reference>
<name>A0AAU7EIN0_9FLAO</name>
<dbReference type="SMART" id="SM00729">
    <property type="entry name" value="Elp3"/>
    <property type="match status" value="1"/>
</dbReference>
<dbReference type="NCBIfam" id="TIGR01574">
    <property type="entry name" value="miaB-methiolase"/>
    <property type="match status" value="1"/>
</dbReference>
<evidence type="ECO:0000256" key="5">
    <source>
        <dbReference type="ARBA" id="ARBA00022691"/>
    </source>
</evidence>
<evidence type="ECO:0000259" key="14">
    <source>
        <dbReference type="PROSITE" id="PS50926"/>
    </source>
</evidence>
<dbReference type="HAMAP" id="MF_01864">
    <property type="entry name" value="tRNA_metthiotr_MiaB"/>
    <property type="match status" value="1"/>
</dbReference>
<feature type="binding site" evidence="13">
    <location>
        <position position="104"/>
    </location>
    <ligand>
        <name>[4Fe-4S] cluster</name>
        <dbReference type="ChEBI" id="CHEBI:49883"/>
        <label>1</label>
    </ligand>
</feature>
<dbReference type="PANTHER" id="PTHR43020">
    <property type="entry name" value="CDK5 REGULATORY SUBUNIT-ASSOCIATED PROTEIN 1"/>
    <property type="match status" value="1"/>
</dbReference>
<comment type="catalytic activity">
    <reaction evidence="13">
        <text>N(6)-dimethylallyladenosine(37) in tRNA + (sulfur carrier)-SH + AH2 + 2 S-adenosyl-L-methionine = 2-methylsulfanyl-N(6)-dimethylallyladenosine(37) in tRNA + (sulfur carrier)-H + 5'-deoxyadenosine + L-methionine + A + S-adenosyl-L-homocysteine + 2 H(+)</text>
        <dbReference type="Rhea" id="RHEA:37067"/>
        <dbReference type="Rhea" id="RHEA-COMP:10375"/>
        <dbReference type="Rhea" id="RHEA-COMP:10376"/>
        <dbReference type="Rhea" id="RHEA-COMP:14737"/>
        <dbReference type="Rhea" id="RHEA-COMP:14739"/>
        <dbReference type="ChEBI" id="CHEBI:13193"/>
        <dbReference type="ChEBI" id="CHEBI:15378"/>
        <dbReference type="ChEBI" id="CHEBI:17319"/>
        <dbReference type="ChEBI" id="CHEBI:17499"/>
        <dbReference type="ChEBI" id="CHEBI:29917"/>
        <dbReference type="ChEBI" id="CHEBI:57844"/>
        <dbReference type="ChEBI" id="CHEBI:57856"/>
        <dbReference type="ChEBI" id="CHEBI:59789"/>
        <dbReference type="ChEBI" id="CHEBI:64428"/>
        <dbReference type="ChEBI" id="CHEBI:74415"/>
        <dbReference type="ChEBI" id="CHEBI:74417"/>
        <dbReference type="EC" id="2.8.4.3"/>
    </reaction>
</comment>
<comment type="subunit">
    <text evidence="13">Monomer.</text>
</comment>
<evidence type="ECO:0000313" key="18">
    <source>
        <dbReference type="Proteomes" id="UP001224325"/>
    </source>
</evidence>
<dbReference type="PROSITE" id="PS01278">
    <property type="entry name" value="MTTASE_RADICAL"/>
    <property type="match status" value="1"/>
</dbReference>
<dbReference type="PROSITE" id="PS51449">
    <property type="entry name" value="MTTASE_N"/>
    <property type="match status" value="1"/>
</dbReference>
<dbReference type="PROSITE" id="PS51918">
    <property type="entry name" value="RADICAL_SAM"/>
    <property type="match status" value="1"/>
</dbReference>
<feature type="binding site" evidence="13">
    <location>
        <position position="179"/>
    </location>
    <ligand>
        <name>[4Fe-4S] cluster</name>
        <dbReference type="ChEBI" id="CHEBI:49883"/>
        <label>2</label>
        <note>4Fe-4S-S-AdoMet</note>
    </ligand>
</feature>
<evidence type="ECO:0000259" key="15">
    <source>
        <dbReference type="PROSITE" id="PS51449"/>
    </source>
</evidence>
<evidence type="ECO:0000313" key="17">
    <source>
        <dbReference type="EMBL" id="XBL15215.1"/>
    </source>
</evidence>
<evidence type="ECO:0000256" key="10">
    <source>
        <dbReference type="ARBA" id="ARBA00068570"/>
    </source>
</evidence>
<dbReference type="EC" id="2.8.4.3" evidence="9 13"/>
<evidence type="ECO:0000256" key="2">
    <source>
        <dbReference type="ARBA" id="ARBA00022485"/>
    </source>
</evidence>
<keyword evidence="2 13" id="KW-0004">4Fe-4S</keyword>
<keyword evidence="6 13" id="KW-0479">Metal-binding</keyword>
<feature type="binding site" evidence="13">
    <location>
        <position position="33"/>
    </location>
    <ligand>
        <name>[4Fe-4S] cluster</name>
        <dbReference type="ChEBI" id="CHEBI:49883"/>
        <label>1</label>
    </ligand>
</feature>
<dbReference type="EMBL" id="CP155618">
    <property type="protein sequence ID" value="XBL15215.1"/>
    <property type="molecule type" value="Genomic_DNA"/>
</dbReference>
<feature type="domain" description="Radical SAM core" evidence="16">
    <location>
        <begin position="165"/>
        <end position="412"/>
    </location>
</feature>
<evidence type="ECO:0000256" key="9">
    <source>
        <dbReference type="ARBA" id="ARBA00033765"/>
    </source>
</evidence>
<dbReference type="Pfam" id="PF00919">
    <property type="entry name" value="UPF0004"/>
    <property type="match status" value="1"/>
</dbReference>